<dbReference type="AlphaFoldDB" id="A0AAV9XFH3"/>
<evidence type="ECO:0000313" key="1">
    <source>
        <dbReference type="EMBL" id="KAK6540827.1"/>
    </source>
</evidence>
<organism evidence="1 2">
    <name type="scientific">Orbilia ellipsospora</name>
    <dbReference type="NCBI Taxonomy" id="2528407"/>
    <lineage>
        <taxon>Eukaryota</taxon>
        <taxon>Fungi</taxon>
        <taxon>Dikarya</taxon>
        <taxon>Ascomycota</taxon>
        <taxon>Pezizomycotina</taxon>
        <taxon>Orbiliomycetes</taxon>
        <taxon>Orbiliales</taxon>
        <taxon>Orbiliaceae</taxon>
        <taxon>Orbilia</taxon>
    </lineage>
</organism>
<comment type="caution">
    <text evidence="1">The sequence shown here is derived from an EMBL/GenBank/DDBJ whole genome shotgun (WGS) entry which is preliminary data.</text>
</comment>
<gene>
    <name evidence="1" type="ORF">TWF694_008215</name>
</gene>
<name>A0AAV9XFH3_9PEZI</name>
<keyword evidence="2" id="KW-1185">Reference proteome</keyword>
<reference evidence="1 2" key="1">
    <citation type="submission" date="2019-10" db="EMBL/GenBank/DDBJ databases">
        <authorList>
            <person name="Palmer J.M."/>
        </authorList>
    </citation>
    <scope>NUCLEOTIDE SEQUENCE [LARGE SCALE GENOMIC DNA]</scope>
    <source>
        <strain evidence="1 2">TWF694</strain>
    </source>
</reference>
<dbReference type="EMBL" id="JAVHJO010000004">
    <property type="protein sequence ID" value="KAK6540827.1"/>
    <property type="molecule type" value="Genomic_DNA"/>
</dbReference>
<dbReference type="Gene3D" id="1.10.600.10">
    <property type="entry name" value="Farnesyl Diphosphate Synthase"/>
    <property type="match status" value="1"/>
</dbReference>
<dbReference type="InterPro" id="IPR008949">
    <property type="entry name" value="Isoprenoid_synthase_dom_sf"/>
</dbReference>
<protein>
    <submittedName>
        <fullName evidence="1">Uncharacterized protein</fullName>
    </submittedName>
</protein>
<dbReference type="Proteomes" id="UP001365542">
    <property type="component" value="Unassembled WGS sequence"/>
</dbReference>
<proteinExistence type="predicted"/>
<accession>A0AAV9XFH3</accession>
<dbReference type="SUPFAM" id="SSF48576">
    <property type="entry name" value="Terpenoid synthases"/>
    <property type="match status" value="1"/>
</dbReference>
<dbReference type="Pfam" id="PF19086">
    <property type="entry name" value="Terpene_syn_C_2"/>
    <property type="match status" value="1"/>
</dbReference>
<evidence type="ECO:0000313" key="2">
    <source>
        <dbReference type="Proteomes" id="UP001365542"/>
    </source>
</evidence>
<sequence>MEGKYNIKGTPPPLAVYHDFRGPSSGGICYGKYLCLQKNYRDLPNTILSHSNILGMHNLLGTLIGYHTNFISLPKEPARGGGVVNIVMVIQKEFQLRLEEAWAKALEMHDEALGKLIQLQDSLLGFGE</sequence>